<reference evidence="2" key="1">
    <citation type="submission" date="2016-05" db="EMBL/GenBank/DDBJ databases">
        <title>Comparative genomics of biotechnologically important yeasts.</title>
        <authorList>
            <consortium name="DOE Joint Genome Institute"/>
            <person name="Riley R."/>
            <person name="Haridas S."/>
            <person name="Wolfe K.H."/>
            <person name="Lopes M.R."/>
            <person name="Hittinger C.T."/>
            <person name="Goker M."/>
            <person name="Salamov A."/>
            <person name="Wisecaver J."/>
            <person name="Long T.M."/>
            <person name="Aerts A.L."/>
            <person name="Barry K."/>
            <person name="Choi C."/>
            <person name="Clum A."/>
            <person name="Coughlan A.Y."/>
            <person name="Deshpande S."/>
            <person name="Douglass A.P."/>
            <person name="Hanson S.J."/>
            <person name="Klenk H.-P."/>
            <person name="Labutti K."/>
            <person name="Lapidus A."/>
            <person name="Lindquist E."/>
            <person name="Lipzen A."/>
            <person name="Meier-Kolthoff J.P."/>
            <person name="Ohm R.A."/>
            <person name="Otillar R.P."/>
            <person name="Pangilinan J."/>
            <person name="Peng Y."/>
            <person name="Rokas A."/>
            <person name="Rosa C.A."/>
            <person name="Scheuner C."/>
            <person name="Sibirny A.A."/>
            <person name="Slot J.C."/>
            <person name="Stielow J.B."/>
            <person name="Sun H."/>
            <person name="Kurtzman C.P."/>
            <person name="Blackwell M."/>
            <person name="Grigoriev I.V."/>
            <person name="Jeffries T.W."/>
        </authorList>
    </citation>
    <scope>NUCLEOTIDE SEQUENCE [LARGE SCALE GENOMIC DNA]</scope>
    <source>
        <strain evidence="2">NRRL Y-12698</strain>
    </source>
</reference>
<evidence type="ECO:0000313" key="2">
    <source>
        <dbReference type="Proteomes" id="UP000094336"/>
    </source>
</evidence>
<organism evidence="1 2">
    <name type="scientific">Babjeviella inositovora NRRL Y-12698</name>
    <dbReference type="NCBI Taxonomy" id="984486"/>
    <lineage>
        <taxon>Eukaryota</taxon>
        <taxon>Fungi</taxon>
        <taxon>Dikarya</taxon>
        <taxon>Ascomycota</taxon>
        <taxon>Saccharomycotina</taxon>
        <taxon>Pichiomycetes</taxon>
        <taxon>Serinales incertae sedis</taxon>
        <taxon>Babjeviella</taxon>
    </lineage>
</organism>
<dbReference type="Proteomes" id="UP000094336">
    <property type="component" value="Unassembled WGS sequence"/>
</dbReference>
<dbReference type="RefSeq" id="XP_018982514.1">
    <property type="nucleotide sequence ID" value="XM_019130651.1"/>
</dbReference>
<dbReference type="GeneID" id="30148504"/>
<dbReference type="EMBL" id="KV454442">
    <property type="protein sequence ID" value="ODQ77186.1"/>
    <property type="molecule type" value="Genomic_DNA"/>
</dbReference>
<dbReference type="AlphaFoldDB" id="A0A1E3QHL5"/>
<proteinExistence type="predicted"/>
<gene>
    <name evidence="1" type="ORF">BABINDRAFT_169314</name>
</gene>
<keyword evidence="2" id="KW-1185">Reference proteome</keyword>
<name>A0A1E3QHL5_9ASCO</name>
<evidence type="ECO:0000313" key="1">
    <source>
        <dbReference type="EMBL" id="ODQ77186.1"/>
    </source>
</evidence>
<protein>
    <submittedName>
        <fullName evidence="1">Uncharacterized protein</fullName>
    </submittedName>
</protein>
<accession>A0A1E3QHL5</accession>
<sequence>MLPPSEQAIAAHQRLRSLLFFNHLSRVSPGSTPTGLVFNLTDGSFVKAAQLLGVDSSEGKFACKDVTIWNTAGGEVSIGKPVVLRGDDIKCFSVSVLKKGDLSTKNTTVELDY</sequence>